<comment type="similarity">
    <text evidence="1">Belongs to the transferase hexapeptide repeat family.</text>
</comment>
<dbReference type="Proteomes" id="UP000095709">
    <property type="component" value="Unassembled WGS sequence"/>
</dbReference>
<dbReference type="InterPro" id="IPR024688">
    <property type="entry name" value="Mac_dom"/>
</dbReference>
<evidence type="ECO:0000313" key="4">
    <source>
        <dbReference type="EMBL" id="CUP41658.1"/>
    </source>
</evidence>
<dbReference type="EMBL" id="CZAL01000009">
    <property type="protein sequence ID" value="CUP41658.1"/>
    <property type="molecule type" value="Genomic_DNA"/>
</dbReference>
<evidence type="ECO:0000256" key="1">
    <source>
        <dbReference type="ARBA" id="ARBA00007274"/>
    </source>
</evidence>
<keyword evidence="2" id="KW-0808">Transferase</keyword>
<evidence type="ECO:0000256" key="2">
    <source>
        <dbReference type="ARBA" id="ARBA00022679"/>
    </source>
</evidence>
<feature type="domain" description="Maltose/galactoside acetyltransferase" evidence="3">
    <location>
        <begin position="1"/>
        <end position="50"/>
    </location>
</feature>
<evidence type="ECO:0000259" key="3">
    <source>
        <dbReference type="Pfam" id="PF12464"/>
    </source>
</evidence>
<evidence type="ECO:0000313" key="5">
    <source>
        <dbReference type="Proteomes" id="UP000095709"/>
    </source>
</evidence>
<proteinExistence type="inferred from homology"/>
<sequence length="72" mass="8607">MVKGIIYNPNVEDPAKEQSGYMERLWEFNQLKPSEGDKKVKYMKETFAEVTIGEHDREYFYRDEKIDGENLK</sequence>
<gene>
    <name evidence="4" type="ORF">ERS852498_01948</name>
</gene>
<protein>
    <recommendedName>
        <fullName evidence="3">Maltose/galactoside acetyltransferase domain-containing protein</fullName>
    </recommendedName>
</protein>
<reference evidence="4 5" key="1">
    <citation type="submission" date="2015-09" db="EMBL/GenBank/DDBJ databases">
        <authorList>
            <consortium name="Pathogen Informatics"/>
        </authorList>
    </citation>
    <scope>NUCLEOTIDE SEQUENCE [LARGE SCALE GENOMIC DNA]</scope>
    <source>
        <strain evidence="4 5">2789STDY5834885</strain>
    </source>
</reference>
<dbReference type="GO" id="GO:0016407">
    <property type="term" value="F:acetyltransferase activity"/>
    <property type="evidence" value="ECO:0007669"/>
    <property type="project" value="InterPro"/>
</dbReference>
<accession>A0A174N552</accession>
<dbReference type="AlphaFoldDB" id="A0A174N552"/>
<dbReference type="RefSeq" id="WP_055266829.1">
    <property type="nucleotide sequence ID" value="NZ_CZAL01000009.1"/>
</dbReference>
<organism evidence="4 5">
    <name type="scientific">Fusicatenibacter saccharivorans</name>
    <dbReference type="NCBI Taxonomy" id="1150298"/>
    <lineage>
        <taxon>Bacteria</taxon>
        <taxon>Bacillati</taxon>
        <taxon>Bacillota</taxon>
        <taxon>Clostridia</taxon>
        <taxon>Lachnospirales</taxon>
        <taxon>Lachnospiraceae</taxon>
        <taxon>Fusicatenibacter</taxon>
    </lineage>
</organism>
<name>A0A174N552_9FIRM</name>
<dbReference type="Pfam" id="PF12464">
    <property type="entry name" value="Mac"/>
    <property type="match status" value="1"/>
</dbReference>